<dbReference type="AlphaFoldDB" id="A0A926VHF8"/>
<dbReference type="RefSeq" id="WP_190465677.1">
    <property type="nucleotide sequence ID" value="NZ_JACJPW010000041.1"/>
</dbReference>
<reference evidence="1" key="1">
    <citation type="journal article" date="2015" name="ISME J.">
        <title>Draft Genome Sequence of Streptomyces incarnatus NRRL8089, which Produces the Nucleoside Antibiotic Sinefungin.</title>
        <authorList>
            <person name="Oshima K."/>
            <person name="Hattori M."/>
            <person name="Shimizu H."/>
            <person name="Fukuda K."/>
            <person name="Nemoto M."/>
            <person name="Inagaki K."/>
            <person name="Tamura T."/>
        </authorList>
    </citation>
    <scope>NUCLEOTIDE SEQUENCE</scope>
    <source>
        <strain evidence="1">FACHB-1375</strain>
    </source>
</reference>
<evidence type="ECO:0000313" key="2">
    <source>
        <dbReference type="Proteomes" id="UP000641646"/>
    </source>
</evidence>
<dbReference type="Pfam" id="PF22075">
    <property type="entry name" value="DUF6939"/>
    <property type="match status" value="1"/>
</dbReference>
<name>A0A926VHF8_9CYAN</name>
<keyword evidence="2" id="KW-1185">Reference proteome</keyword>
<dbReference type="InterPro" id="IPR054219">
    <property type="entry name" value="DUF6939"/>
</dbReference>
<reference evidence="1" key="2">
    <citation type="submission" date="2020-08" db="EMBL/GenBank/DDBJ databases">
        <authorList>
            <person name="Chen M."/>
            <person name="Teng W."/>
            <person name="Zhao L."/>
            <person name="Hu C."/>
            <person name="Zhou Y."/>
            <person name="Han B."/>
            <person name="Song L."/>
            <person name="Shu W."/>
        </authorList>
    </citation>
    <scope>NUCLEOTIDE SEQUENCE</scope>
    <source>
        <strain evidence="1">FACHB-1375</strain>
    </source>
</reference>
<dbReference type="Proteomes" id="UP000641646">
    <property type="component" value="Unassembled WGS sequence"/>
</dbReference>
<gene>
    <name evidence="1" type="ORF">H6G03_16600</name>
</gene>
<organism evidence="1 2">
    <name type="scientific">Aerosakkonema funiforme FACHB-1375</name>
    <dbReference type="NCBI Taxonomy" id="2949571"/>
    <lineage>
        <taxon>Bacteria</taxon>
        <taxon>Bacillati</taxon>
        <taxon>Cyanobacteriota</taxon>
        <taxon>Cyanophyceae</taxon>
        <taxon>Oscillatoriophycideae</taxon>
        <taxon>Aerosakkonematales</taxon>
        <taxon>Aerosakkonemataceae</taxon>
        <taxon>Aerosakkonema</taxon>
    </lineage>
</organism>
<sequence>MPVIVKSRRTSIDNLRKHYGEATIIDVTSRGSEPWIRFSPFYPHGNIPVPFSPGYFSMTVEGIWQGLKVFESADVDPSKLMITNMKGIKRTQRTHGKVLGHRAGLTGERLLSYAEARRAIYLPSYKWVLENCLQNFLSQIQQLSADKTLLLLDYETNCDLDNLSKPLSHASLIKRYLENDWPS</sequence>
<protein>
    <submittedName>
        <fullName evidence="1">Uncharacterized protein</fullName>
    </submittedName>
</protein>
<evidence type="ECO:0000313" key="1">
    <source>
        <dbReference type="EMBL" id="MBD2182699.1"/>
    </source>
</evidence>
<comment type="caution">
    <text evidence="1">The sequence shown here is derived from an EMBL/GenBank/DDBJ whole genome shotgun (WGS) entry which is preliminary data.</text>
</comment>
<accession>A0A926VHF8</accession>
<dbReference type="EMBL" id="JACJPW010000041">
    <property type="protein sequence ID" value="MBD2182699.1"/>
    <property type="molecule type" value="Genomic_DNA"/>
</dbReference>
<proteinExistence type="predicted"/>